<gene>
    <name evidence="6" type="ORF">ERS008667_00796</name>
</gene>
<dbReference type="GO" id="GO:0016829">
    <property type="term" value="F:lyase activity"/>
    <property type="evidence" value="ECO:0007669"/>
    <property type="project" value="UniProtKB-KW"/>
</dbReference>
<dbReference type="PANTHER" id="PTHR39210:SF1">
    <property type="entry name" value="HEPARIN-SULFATE LYASE"/>
    <property type="match status" value="1"/>
</dbReference>
<dbReference type="Pfam" id="PF07940">
    <property type="entry name" value="Hepar_II_III_C"/>
    <property type="match status" value="1"/>
</dbReference>
<proteinExistence type="predicted"/>
<evidence type="ECO:0000256" key="1">
    <source>
        <dbReference type="ARBA" id="ARBA00004418"/>
    </source>
</evidence>
<keyword evidence="2" id="KW-0732">Signal</keyword>
<keyword evidence="3" id="KW-0574">Periplasm</keyword>
<protein>
    <submittedName>
        <fullName evidence="6">Heparinase II/III-like family protein</fullName>
    </submittedName>
</protein>
<dbReference type="RefSeq" id="WP_049598322.1">
    <property type="nucleotide sequence ID" value="NZ_CPZI01000013.1"/>
</dbReference>
<dbReference type="InterPro" id="IPR012480">
    <property type="entry name" value="Hepar_II_III_C"/>
</dbReference>
<evidence type="ECO:0000256" key="3">
    <source>
        <dbReference type="ARBA" id="ARBA00022764"/>
    </source>
</evidence>
<evidence type="ECO:0000313" key="6">
    <source>
        <dbReference type="EMBL" id="CNH50698.1"/>
    </source>
</evidence>
<accession>A0A0T9P863</accession>
<evidence type="ECO:0000256" key="2">
    <source>
        <dbReference type="ARBA" id="ARBA00022729"/>
    </source>
</evidence>
<dbReference type="SUPFAM" id="SSF48230">
    <property type="entry name" value="Chondroitin AC/alginate lyase"/>
    <property type="match status" value="1"/>
</dbReference>
<dbReference type="GO" id="GO:0042597">
    <property type="term" value="C:periplasmic space"/>
    <property type="evidence" value="ECO:0007669"/>
    <property type="project" value="UniProtKB-SubCell"/>
</dbReference>
<dbReference type="Gene3D" id="2.70.98.70">
    <property type="match status" value="1"/>
</dbReference>
<dbReference type="AlphaFoldDB" id="A0A0T9P863"/>
<keyword evidence="4" id="KW-0456">Lyase</keyword>
<dbReference type="Gene3D" id="1.50.10.100">
    <property type="entry name" value="Chondroitin AC/alginate lyase"/>
    <property type="match status" value="1"/>
</dbReference>
<reference evidence="6 7" key="1">
    <citation type="submission" date="2015-03" db="EMBL/GenBank/DDBJ databases">
        <authorList>
            <person name="Murphy D."/>
        </authorList>
    </citation>
    <scope>NUCLEOTIDE SEQUENCE [LARGE SCALE GENOMIC DNA]</scope>
    <source>
        <strain evidence="6 7">Y233</strain>
    </source>
</reference>
<evidence type="ECO:0000256" key="4">
    <source>
        <dbReference type="ARBA" id="ARBA00023239"/>
    </source>
</evidence>
<dbReference type="EMBL" id="CQBK01000004">
    <property type="protein sequence ID" value="CNH50698.1"/>
    <property type="molecule type" value="Genomic_DNA"/>
</dbReference>
<dbReference type="Proteomes" id="UP000038204">
    <property type="component" value="Unassembled WGS sequence"/>
</dbReference>
<sequence length="688" mass="78761">MKQFTDRQMVKIRQRVVLQPEMIVLQPEMTVQQPEMTVRQPEIIATLIADNQVVLDTDTLVPATGIATWNHYYYCPEHGVQLVWDRFSPQAHRCPVDDHLFSGEPYDGAWWRALNGLNAKACNQLGLLWQLTGEIRYFDKVRDILMSYARYYPDYEVHGGIPYNGPGKANAQTLCEANCLLDFALGYDFIADTLSQEQRDCIAERLLRVGADFLMQHRTRQLHNHEVKISSAIAVIGLILEEEHYIEFAVNADYGLRYQLEHGLFNEGLWFEGSVHYHFYALQGFWSFEKLAAGSRYSLLALPYYRDMLSFPLKLLMPDGTFPRINDCTAGQEQLNHAHLYEFAYQIYGNSEYAAALQHIYRQQPRLNLDALLYGADALPLQIIDVIPTDTLHAPDCGLTILRQPQASRALLIKHSPYGGEHDHYDRLNLILFDGGHEVLPDLGTTGYGAQLHYGYYKNSATHNTLSINQENQPPAVPYIRHWHQAANFSWLDTEVDWSQTAPKLDSHTRVQWDEESYRDVKFRRRILWLEDTVIDISNIANPHQQQWDWTLYIDGAATEQKGEMASFGDSGPMQYVHQVTAQPLNGVISCRYQTTARPLTLWLAADATLFQGLAPANPSVRDLSYLMLRNQQPEAQVTCVFDLNDSNPLLHVEVKTNGETLSIELTRQQQTMRINIPLTSNQLPQFS</sequence>
<feature type="domain" description="Heparinase II/III-like C-terminal" evidence="5">
    <location>
        <begin position="389"/>
        <end position="532"/>
    </location>
</feature>
<evidence type="ECO:0000259" key="5">
    <source>
        <dbReference type="Pfam" id="PF07940"/>
    </source>
</evidence>
<organism evidence="6 7">
    <name type="scientific">Yersinia similis</name>
    <dbReference type="NCBI Taxonomy" id="367190"/>
    <lineage>
        <taxon>Bacteria</taxon>
        <taxon>Pseudomonadati</taxon>
        <taxon>Pseudomonadota</taxon>
        <taxon>Gammaproteobacteria</taxon>
        <taxon>Enterobacterales</taxon>
        <taxon>Yersiniaceae</taxon>
        <taxon>Yersinia</taxon>
    </lineage>
</organism>
<dbReference type="PANTHER" id="PTHR39210">
    <property type="entry name" value="HEPARIN-SULFATE LYASE"/>
    <property type="match status" value="1"/>
</dbReference>
<comment type="subcellular location">
    <subcellularLocation>
        <location evidence="1">Periplasm</location>
    </subcellularLocation>
</comment>
<dbReference type="InterPro" id="IPR008929">
    <property type="entry name" value="Chondroitin_lyas"/>
</dbReference>
<evidence type="ECO:0000313" key="7">
    <source>
        <dbReference type="Proteomes" id="UP000038204"/>
    </source>
</evidence>
<name>A0A0T9P863_9GAMM</name>